<gene>
    <name evidence="1" type="ORF">AVDCRST_MAG01-01-3499</name>
</gene>
<sequence length="68" mass="7856">MEWYEARRGTVVRVREGHWKSDFAGMLGTIQHCWGQSEHAAVDVLLEDRRSELFWLPDLDVADEAIAV</sequence>
<dbReference type="EMBL" id="CADCUW010000454">
    <property type="protein sequence ID" value="CAA9439329.1"/>
    <property type="molecule type" value="Genomic_DNA"/>
</dbReference>
<proteinExistence type="predicted"/>
<evidence type="ECO:0000313" key="1">
    <source>
        <dbReference type="EMBL" id="CAA9439329.1"/>
    </source>
</evidence>
<reference evidence="1" key="1">
    <citation type="submission" date="2020-02" db="EMBL/GenBank/DDBJ databases">
        <authorList>
            <person name="Meier V. D."/>
        </authorList>
    </citation>
    <scope>NUCLEOTIDE SEQUENCE</scope>
    <source>
        <strain evidence="1">AVDCRST_MAG01</strain>
    </source>
</reference>
<accession>A0A6J4QJX1</accession>
<organism evidence="1">
    <name type="scientific">uncultured Rubrobacteraceae bacterium</name>
    <dbReference type="NCBI Taxonomy" id="349277"/>
    <lineage>
        <taxon>Bacteria</taxon>
        <taxon>Bacillati</taxon>
        <taxon>Actinomycetota</taxon>
        <taxon>Rubrobacteria</taxon>
        <taxon>Rubrobacterales</taxon>
        <taxon>Rubrobacteraceae</taxon>
        <taxon>environmental samples</taxon>
    </lineage>
</organism>
<name>A0A6J4QJX1_9ACTN</name>
<protein>
    <submittedName>
        <fullName evidence="1">Uncharacterized protein</fullName>
    </submittedName>
</protein>
<dbReference type="AlphaFoldDB" id="A0A6J4QJX1"/>